<dbReference type="PROSITE" id="PS50280">
    <property type="entry name" value="SET"/>
    <property type="match status" value="1"/>
</dbReference>
<comment type="subunit">
    <text evidence="16">Component of the COMPASS (Set1C) complex.</text>
</comment>
<evidence type="ECO:0000259" key="19">
    <source>
        <dbReference type="PROSITE" id="PS50102"/>
    </source>
</evidence>
<comment type="subunit">
    <text evidence="12">Component of the Set1C/COMPASS complex.</text>
</comment>
<dbReference type="InterPro" id="IPR046341">
    <property type="entry name" value="SET_dom_sf"/>
</dbReference>
<dbReference type="Pfam" id="PF11764">
    <property type="entry name" value="N-SET"/>
    <property type="match status" value="1"/>
</dbReference>
<accession>A0A6A6UI87</accession>
<evidence type="ECO:0000256" key="9">
    <source>
        <dbReference type="ARBA" id="ARBA00022853"/>
    </source>
</evidence>
<keyword evidence="6 16" id="KW-0489">Methyltransferase</keyword>
<dbReference type="SMART" id="SM00508">
    <property type="entry name" value="PostSET"/>
    <property type="match status" value="1"/>
</dbReference>
<sequence length="1151" mass="130061">MSSFSGNQPPTLTPITNSESSPPDNMNSPSKKRSYDQIAGNGIKSPNSAAASRDLNSTQTHTPPEFPRQARPAPGEISCTKMIYDPDAPGGDRKKPAQYTRITIGSKYDLPTTDPRLLFPDYPHSFFKNIAKPSKAQMRPVPYTLKPYSWDSKHSVGRGPAEQVVVHGFDPLLISEHKIRAMMSQYGTVTEIKNITDPETGSFLGICVVGYGDRNGLKKSKTAADSARRAEKEGNGQRIDQWHVKVERDAEGLRSKRYAAEKVRRRKAELQKLLDEQTPKTAVPTLLLTSKLSVDIEGPPANAPKGPSMKPAHFAAPFAAPFAPPAHRVPATTRPAAHVLVEQDPILPKIKRQPYIFIAKCYVPVLGTTLAHLEKRLKAYSWREIRCDGTGYFILFDESRAGQYEAERCHTACNMHLLFTYTMNMALEKYGNPTYERSPTPERVAAEQAVYDEGRKIHDEDKQDYEIEKLERAEHLDPTKAAWHKMEAELLERIIADFKLKIGTPQIYKCLDPADSKNIEIRKKFNIADPHVQEAQKSFPTIGRADSTSVSGTPDPRSAAALRKFALQRKDQRQTNAYLDGRRAVVRPRNRPPRTLYSRIQDFESDSEDERTASMTRGSDGPESRAISEAARSPAPFQVDDDGHLTPRHIKRQRTEQWAAESDDESVDLTSRKSLGRLLDRNLEDMTEAQLEKVLSSLKRSDPMRKKALEEIKQRRKTLHNDSLFRTQLKEKTSVIDIMVEDTDSVSNAAATPEPFEAITKAGKKKSTKTKRKTKKQIEEEAEAQVKAEVEKLDKFIEEFEETPDTPAVAAAEEDFMIQPRAEVEWGVSTTEPRRTVEDDNTIILDVDGWQHTVKDTEDLMLLRKALQDISIASLECSADVWSHQRKQFKSLNTGGLKGVCRETLEIPGYYVPNPTGSAKTEPNQKIKESEKSKYLPHRIKVRNLREKRQEEARNNRKGNDVAQVIVRQVAGASSRSNRAENRRVQNEVNSMGADNDTLLMNALKKRKKCVRFDRSAIHGWGLYCEENIQTNEMIIEYVGEKIRQRIADVREELYDLQGVGSSYLFRIDDDMVIDATKKGGIARFINHSCMPNCTAKIIKVDGTKRIVIYAMRDIQKDEELTYDYKFDREMNSDDRIPCLCGTVACKGFLN</sequence>
<keyword evidence="7 16" id="KW-0808">Transferase</keyword>
<keyword evidence="10 16" id="KW-0539">Nucleus</keyword>
<comment type="subcellular location">
    <subcellularLocation>
        <location evidence="2">Chromosome</location>
    </subcellularLocation>
    <subcellularLocation>
        <location evidence="1 16">Nucleus</location>
    </subcellularLocation>
</comment>
<dbReference type="InterPro" id="IPR024636">
    <property type="entry name" value="SET_assoc"/>
</dbReference>
<evidence type="ECO:0000313" key="23">
    <source>
        <dbReference type="Proteomes" id="UP000799302"/>
    </source>
</evidence>
<dbReference type="Gene3D" id="2.170.270.10">
    <property type="entry name" value="SET domain"/>
    <property type="match status" value="1"/>
</dbReference>
<dbReference type="InterPro" id="IPR012677">
    <property type="entry name" value="Nucleotide-bd_a/b_plait_sf"/>
</dbReference>
<dbReference type="InterPro" id="IPR035979">
    <property type="entry name" value="RBD_domain_sf"/>
</dbReference>
<dbReference type="InterPro" id="IPR001214">
    <property type="entry name" value="SET_dom"/>
</dbReference>
<evidence type="ECO:0000256" key="16">
    <source>
        <dbReference type="PIRNR" id="PIRNR037104"/>
    </source>
</evidence>
<dbReference type="Proteomes" id="UP000799302">
    <property type="component" value="Unassembled WGS sequence"/>
</dbReference>
<dbReference type="Pfam" id="PF11767">
    <property type="entry name" value="SET_assoc"/>
    <property type="match status" value="1"/>
</dbReference>
<dbReference type="EMBL" id="MU004233">
    <property type="protein sequence ID" value="KAF2671271.1"/>
    <property type="molecule type" value="Genomic_DNA"/>
</dbReference>
<feature type="compositionally biased region" description="Polar residues" evidence="18">
    <location>
        <begin position="44"/>
        <end position="62"/>
    </location>
</feature>
<dbReference type="InterPro" id="IPR000504">
    <property type="entry name" value="RRM_dom"/>
</dbReference>
<dbReference type="Gene3D" id="3.30.70.330">
    <property type="match status" value="1"/>
</dbReference>
<dbReference type="GO" id="GO:0003723">
    <property type="term" value="F:RNA binding"/>
    <property type="evidence" value="ECO:0007669"/>
    <property type="project" value="UniProtKB-UniRule"/>
</dbReference>
<keyword evidence="5 16" id="KW-0158">Chromosome</keyword>
<dbReference type="InterPro" id="IPR024657">
    <property type="entry name" value="COMPASS_Set1_N-SET"/>
</dbReference>
<evidence type="ECO:0000256" key="11">
    <source>
        <dbReference type="ARBA" id="ARBA00044492"/>
    </source>
</evidence>
<dbReference type="InterPro" id="IPR044570">
    <property type="entry name" value="Set1-like"/>
</dbReference>
<reference evidence="22" key="1">
    <citation type="journal article" date="2020" name="Stud. Mycol.">
        <title>101 Dothideomycetes genomes: a test case for predicting lifestyles and emergence of pathogens.</title>
        <authorList>
            <person name="Haridas S."/>
            <person name="Albert R."/>
            <person name="Binder M."/>
            <person name="Bloem J."/>
            <person name="Labutti K."/>
            <person name="Salamov A."/>
            <person name="Andreopoulos B."/>
            <person name="Baker S."/>
            <person name="Barry K."/>
            <person name="Bills G."/>
            <person name="Bluhm B."/>
            <person name="Cannon C."/>
            <person name="Castanera R."/>
            <person name="Culley D."/>
            <person name="Daum C."/>
            <person name="Ezra D."/>
            <person name="Gonzalez J."/>
            <person name="Henrissat B."/>
            <person name="Kuo A."/>
            <person name="Liang C."/>
            <person name="Lipzen A."/>
            <person name="Lutzoni F."/>
            <person name="Magnuson J."/>
            <person name="Mondo S."/>
            <person name="Nolan M."/>
            <person name="Ohm R."/>
            <person name="Pangilinan J."/>
            <person name="Park H.-J."/>
            <person name="Ramirez L."/>
            <person name="Alfaro M."/>
            <person name="Sun H."/>
            <person name="Tritt A."/>
            <person name="Yoshinaga Y."/>
            <person name="Zwiers L.-H."/>
            <person name="Turgeon B."/>
            <person name="Goodwin S."/>
            <person name="Spatafora J."/>
            <person name="Crous P."/>
            <person name="Grigoriev I."/>
        </authorList>
    </citation>
    <scope>NUCLEOTIDE SEQUENCE</scope>
    <source>
        <strain evidence="22">CBS 115976</strain>
    </source>
</reference>
<dbReference type="GO" id="GO:0140999">
    <property type="term" value="F:histone H3K4 trimethyltransferase activity"/>
    <property type="evidence" value="ECO:0007669"/>
    <property type="project" value="UniProtKB-EC"/>
</dbReference>
<evidence type="ECO:0000256" key="14">
    <source>
        <dbReference type="ARBA" id="ARBA00047583"/>
    </source>
</evidence>
<dbReference type="PROSITE" id="PS51572">
    <property type="entry name" value="SAM_MT43_1"/>
    <property type="match status" value="1"/>
</dbReference>
<feature type="compositionally biased region" description="Polar residues" evidence="18">
    <location>
        <begin position="1"/>
        <end position="29"/>
    </location>
</feature>
<gene>
    <name evidence="22" type="ORF">BT63DRAFT_432328</name>
</gene>
<feature type="region of interest" description="Disordered" evidence="18">
    <location>
        <begin position="1"/>
        <end position="74"/>
    </location>
</feature>
<dbReference type="OrthoDB" id="308383at2759"/>
<dbReference type="GO" id="GO:0005694">
    <property type="term" value="C:chromosome"/>
    <property type="evidence" value="ECO:0007669"/>
    <property type="project" value="UniProtKB-SubCell"/>
</dbReference>
<evidence type="ECO:0000256" key="2">
    <source>
        <dbReference type="ARBA" id="ARBA00004286"/>
    </source>
</evidence>
<dbReference type="AlphaFoldDB" id="A0A6A6UI87"/>
<dbReference type="SMART" id="SM00317">
    <property type="entry name" value="SET"/>
    <property type="match status" value="1"/>
</dbReference>
<feature type="domain" description="SET" evidence="20">
    <location>
        <begin position="1009"/>
        <end position="1126"/>
    </location>
</feature>
<evidence type="ECO:0000259" key="20">
    <source>
        <dbReference type="PROSITE" id="PS50280"/>
    </source>
</evidence>
<comment type="catalytic activity">
    <reaction evidence="15">
        <text>N(6),N(6)-dimethyl-L-lysyl(4)-[histone H3] + S-adenosyl-L-methionine = N(6),N(6),N(6)-trimethyl-L-lysyl(4)-[histone H3] + S-adenosyl-L-homocysteine + H(+)</text>
        <dbReference type="Rhea" id="RHEA:60272"/>
        <dbReference type="Rhea" id="RHEA-COMP:15537"/>
        <dbReference type="Rhea" id="RHEA-COMP:15540"/>
        <dbReference type="ChEBI" id="CHEBI:15378"/>
        <dbReference type="ChEBI" id="CHEBI:57856"/>
        <dbReference type="ChEBI" id="CHEBI:59789"/>
        <dbReference type="ChEBI" id="CHEBI:61961"/>
        <dbReference type="ChEBI" id="CHEBI:61976"/>
    </reaction>
</comment>
<comment type="function">
    <text evidence="11">Catalytic component of the COMPASS (Set1C) complex that specifically mono-, di- and trimethylates histone H3 to form H3K4me1/2/3. Binds RNAs which might negatively affect its histone methyltransferase activity. COMPASS recognizes ubiquitinated H2B on one face of the nucleosome which stimulates the methylation of H3 on the opposing face.</text>
</comment>
<dbReference type="Pfam" id="PF00856">
    <property type="entry name" value="SET"/>
    <property type="match status" value="1"/>
</dbReference>
<dbReference type="PIRSF" id="PIRSF037104">
    <property type="entry name" value="Histone_H3-K4_mtfrase_Set1_fun"/>
    <property type="match status" value="1"/>
</dbReference>
<evidence type="ECO:0000256" key="10">
    <source>
        <dbReference type="ARBA" id="ARBA00023242"/>
    </source>
</evidence>
<feature type="domain" description="RRM" evidence="19">
    <location>
        <begin position="162"/>
        <end position="251"/>
    </location>
</feature>
<dbReference type="EC" id="2.1.1.354" evidence="3 16"/>
<dbReference type="SMART" id="SM00360">
    <property type="entry name" value="RRM"/>
    <property type="match status" value="1"/>
</dbReference>
<evidence type="ECO:0000259" key="21">
    <source>
        <dbReference type="PROSITE" id="PS50868"/>
    </source>
</evidence>
<evidence type="ECO:0000256" key="12">
    <source>
        <dbReference type="ARBA" id="ARBA00044515"/>
    </source>
</evidence>
<proteinExistence type="predicted"/>
<keyword evidence="17" id="KW-0694">RNA-binding</keyword>
<evidence type="ECO:0000256" key="15">
    <source>
        <dbReference type="ARBA" id="ARBA00049129"/>
    </source>
</evidence>
<evidence type="ECO:0000256" key="18">
    <source>
        <dbReference type="SAM" id="MobiDB-lite"/>
    </source>
</evidence>
<evidence type="ECO:0000256" key="4">
    <source>
        <dbReference type="ARBA" id="ARBA00015839"/>
    </source>
</evidence>
<evidence type="ECO:0000256" key="13">
    <source>
        <dbReference type="ARBA" id="ARBA00047571"/>
    </source>
</evidence>
<comment type="function">
    <text evidence="16">Catalytic component of the COMPASS (Set1C) complex that specifically mono-, di- and trimethylates histone H3 to form H3K4me1/2/3. COMPASS recognizes ubiquitinated H2B on one face of the nucleosome which stimulates the methylation of H3 on the opposing face.</text>
</comment>
<evidence type="ECO:0000256" key="5">
    <source>
        <dbReference type="ARBA" id="ARBA00022454"/>
    </source>
</evidence>
<dbReference type="PROSITE" id="PS50102">
    <property type="entry name" value="RRM"/>
    <property type="match status" value="1"/>
</dbReference>
<dbReference type="Pfam" id="PF00076">
    <property type="entry name" value="RRM_1"/>
    <property type="match status" value="1"/>
</dbReference>
<feature type="region of interest" description="Disordered" evidence="18">
    <location>
        <begin position="572"/>
        <end position="667"/>
    </location>
</feature>
<evidence type="ECO:0000256" key="3">
    <source>
        <dbReference type="ARBA" id="ARBA00012182"/>
    </source>
</evidence>
<dbReference type="InterPro" id="IPR003616">
    <property type="entry name" value="Post-SET_dom"/>
</dbReference>
<evidence type="ECO:0000256" key="8">
    <source>
        <dbReference type="ARBA" id="ARBA00022691"/>
    </source>
</evidence>
<feature type="region of interest" description="Disordered" evidence="18">
    <location>
        <begin position="539"/>
        <end position="558"/>
    </location>
</feature>
<dbReference type="GO" id="GO:0048188">
    <property type="term" value="C:Set1C/COMPASS complex"/>
    <property type="evidence" value="ECO:0007669"/>
    <property type="project" value="InterPro"/>
</dbReference>
<evidence type="ECO:0000256" key="17">
    <source>
        <dbReference type="PROSITE-ProRule" id="PRU00176"/>
    </source>
</evidence>
<feature type="domain" description="Post-SET" evidence="21">
    <location>
        <begin position="1135"/>
        <end position="1151"/>
    </location>
</feature>
<name>A0A6A6UI87_9PEZI</name>
<organism evidence="22 23">
    <name type="scientific">Microthyrium microscopicum</name>
    <dbReference type="NCBI Taxonomy" id="703497"/>
    <lineage>
        <taxon>Eukaryota</taxon>
        <taxon>Fungi</taxon>
        <taxon>Dikarya</taxon>
        <taxon>Ascomycota</taxon>
        <taxon>Pezizomycotina</taxon>
        <taxon>Dothideomycetes</taxon>
        <taxon>Dothideomycetes incertae sedis</taxon>
        <taxon>Microthyriales</taxon>
        <taxon>Microthyriaceae</taxon>
        <taxon>Microthyrium</taxon>
    </lineage>
</organism>
<dbReference type="SUPFAM" id="SSF82199">
    <property type="entry name" value="SET domain"/>
    <property type="match status" value="1"/>
</dbReference>
<dbReference type="InterPro" id="IPR017111">
    <property type="entry name" value="Set1_fungi"/>
</dbReference>
<dbReference type="PROSITE" id="PS50868">
    <property type="entry name" value="POST_SET"/>
    <property type="match status" value="1"/>
</dbReference>
<comment type="catalytic activity">
    <reaction evidence="14">
        <text>N(6)-methyl-L-lysyl(4)-[histone H3] + S-adenosyl-L-methionine = N(6),N(6)-dimethyl-L-lysyl(4)-[histone H3] + S-adenosyl-L-homocysteine + H(+)</text>
        <dbReference type="Rhea" id="RHEA:60268"/>
        <dbReference type="Rhea" id="RHEA-COMP:15540"/>
        <dbReference type="Rhea" id="RHEA-COMP:15543"/>
        <dbReference type="ChEBI" id="CHEBI:15378"/>
        <dbReference type="ChEBI" id="CHEBI:57856"/>
        <dbReference type="ChEBI" id="CHEBI:59789"/>
        <dbReference type="ChEBI" id="CHEBI:61929"/>
        <dbReference type="ChEBI" id="CHEBI:61976"/>
    </reaction>
</comment>
<evidence type="ECO:0000256" key="1">
    <source>
        <dbReference type="ARBA" id="ARBA00004123"/>
    </source>
</evidence>
<evidence type="ECO:0000313" key="22">
    <source>
        <dbReference type="EMBL" id="KAF2671271.1"/>
    </source>
</evidence>
<protein>
    <recommendedName>
        <fullName evidence="4 16">Histone-lysine N-methyltransferase, H3 lysine-4 specific</fullName>
        <ecNumber evidence="3 16">2.1.1.354</ecNumber>
    </recommendedName>
</protein>
<dbReference type="GO" id="GO:0032259">
    <property type="term" value="P:methylation"/>
    <property type="evidence" value="ECO:0007669"/>
    <property type="project" value="UniProtKB-KW"/>
</dbReference>
<dbReference type="SMART" id="SM01291">
    <property type="entry name" value="N-SET"/>
    <property type="match status" value="1"/>
</dbReference>
<evidence type="ECO:0000256" key="7">
    <source>
        <dbReference type="ARBA" id="ARBA00022679"/>
    </source>
</evidence>
<dbReference type="PANTHER" id="PTHR45814:SF2">
    <property type="entry name" value="HISTONE-LYSINE N-METHYLTRANSFERASE SETD1"/>
    <property type="match status" value="1"/>
</dbReference>
<evidence type="ECO:0000256" key="6">
    <source>
        <dbReference type="ARBA" id="ARBA00022603"/>
    </source>
</evidence>
<keyword evidence="8 16" id="KW-0949">S-adenosyl-L-methionine</keyword>
<dbReference type="PANTHER" id="PTHR45814">
    <property type="entry name" value="HISTONE-LYSINE N-METHYLTRANSFERASE SETD1"/>
    <property type="match status" value="1"/>
</dbReference>
<comment type="catalytic activity">
    <reaction evidence="13 16">
        <text>L-lysyl(4)-[histone H3] + 3 S-adenosyl-L-methionine = N(6),N(6),N(6)-trimethyl-L-lysyl(4)-[histone H3] + 3 S-adenosyl-L-homocysteine + 3 H(+)</text>
        <dbReference type="Rhea" id="RHEA:60260"/>
        <dbReference type="Rhea" id="RHEA-COMP:15537"/>
        <dbReference type="Rhea" id="RHEA-COMP:15547"/>
        <dbReference type="ChEBI" id="CHEBI:15378"/>
        <dbReference type="ChEBI" id="CHEBI:29969"/>
        <dbReference type="ChEBI" id="CHEBI:57856"/>
        <dbReference type="ChEBI" id="CHEBI:59789"/>
        <dbReference type="ChEBI" id="CHEBI:61961"/>
        <dbReference type="EC" id="2.1.1.354"/>
    </reaction>
</comment>
<keyword evidence="9 16" id="KW-0156">Chromatin regulator</keyword>
<dbReference type="SUPFAM" id="SSF54928">
    <property type="entry name" value="RNA-binding domain, RBD"/>
    <property type="match status" value="1"/>
</dbReference>
<keyword evidence="23" id="KW-1185">Reference proteome</keyword>